<proteinExistence type="predicted"/>
<evidence type="ECO:0000313" key="2">
    <source>
        <dbReference type="Proteomes" id="UP000694857"/>
    </source>
</evidence>
<feature type="region of interest" description="Disordered" evidence="1">
    <location>
        <begin position="1"/>
        <end position="24"/>
    </location>
</feature>
<sequence>MKGLGRLHTPGAKVWRGGEGQDGGAGSAGCLGLCWSMTAEIPESLMGHCSSTACPRLGASRWSLLLCNTHTRLPWELLPDVTLALEAAEFRGSLLLLYLSSRTVPLEEGGFLRTLGGPFGPHQWKSSSICQPQPPILETAKRDIKKGADVRMCAGRGWGRLGPFMLRAFLSVWGRGRGFGQMLSFRSSPPISLHTPTRVSWVATQGLLRPPVSLTGRSLPPQGTQMSPFHLQSGPRTFMRGQPEAPGTGPSWSLSEWGSFPASTACFQASGKGALRLQARHCSVAKHTAWGLLSPLLLWT</sequence>
<dbReference type="GeneID" id="118890335"/>
<gene>
    <name evidence="3" type="primary">LOC118890335</name>
</gene>
<evidence type="ECO:0000256" key="1">
    <source>
        <dbReference type="SAM" id="MobiDB-lite"/>
    </source>
</evidence>
<keyword evidence="2" id="KW-1185">Reference proteome</keyword>
<dbReference type="KEGG" id="bmus:118890335"/>
<dbReference type="Proteomes" id="UP000694857">
    <property type="component" value="Chromosome 2"/>
</dbReference>
<protein>
    <submittedName>
        <fullName evidence="3">Uncharacterized protein LOC118890335</fullName>
    </submittedName>
</protein>
<accession>A0A8B8WP08</accession>
<evidence type="ECO:0000313" key="3">
    <source>
        <dbReference type="RefSeq" id="XP_036698951.1"/>
    </source>
</evidence>
<dbReference type="RefSeq" id="XP_036698951.1">
    <property type="nucleotide sequence ID" value="XM_036843056.1"/>
</dbReference>
<dbReference type="AlphaFoldDB" id="A0A8B8WP08"/>
<organism evidence="2 3">
    <name type="scientific">Balaenoptera musculus</name>
    <name type="common">Blue whale</name>
    <dbReference type="NCBI Taxonomy" id="9771"/>
    <lineage>
        <taxon>Eukaryota</taxon>
        <taxon>Metazoa</taxon>
        <taxon>Chordata</taxon>
        <taxon>Craniata</taxon>
        <taxon>Vertebrata</taxon>
        <taxon>Euteleostomi</taxon>
        <taxon>Mammalia</taxon>
        <taxon>Eutheria</taxon>
        <taxon>Laurasiatheria</taxon>
        <taxon>Artiodactyla</taxon>
        <taxon>Whippomorpha</taxon>
        <taxon>Cetacea</taxon>
        <taxon>Mysticeti</taxon>
        <taxon>Balaenopteridae</taxon>
        <taxon>Balaenoptera</taxon>
    </lineage>
</organism>
<name>A0A8B8WP08_BALMU</name>
<reference evidence="3" key="1">
    <citation type="submission" date="2025-08" db="UniProtKB">
        <authorList>
            <consortium name="RefSeq"/>
        </authorList>
    </citation>
    <scope>IDENTIFICATION</scope>
    <source>
        <tissue evidence="3">Epidermis and Blubber</tissue>
    </source>
</reference>